<accession>A0A0L7KU88</accession>
<proteinExistence type="predicted"/>
<organism evidence="3 4">
    <name type="scientific">Operophtera brumata</name>
    <name type="common">Winter moth</name>
    <name type="synonym">Phalaena brumata</name>
    <dbReference type="NCBI Taxonomy" id="104452"/>
    <lineage>
        <taxon>Eukaryota</taxon>
        <taxon>Metazoa</taxon>
        <taxon>Ecdysozoa</taxon>
        <taxon>Arthropoda</taxon>
        <taxon>Hexapoda</taxon>
        <taxon>Insecta</taxon>
        <taxon>Pterygota</taxon>
        <taxon>Neoptera</taxon>
        <taxon>Endopterygota</taxon>
        <taxon>Lepidoptera</taxon>
        <taxon>Glossata</taxon>
        <taxon>Ditrysia</taxon>
        <taxon>Geometroidea</taxon>
        <taxon>Geometridae</taxon>
        <taxon>Larentiinae</taxon>
        <taxon>Operophtera</taxon>
    </lineage>
</organism>
<keyword evidence="1" id="KW-0863">Zinc-finger</keyword>
<dbReference type="PROSITE" id="PS50157">
    <property type="entry name" value="ZINC_FINGER_C2H2_2"/>
    <property type="match status" value="1"/>
</dbReference>
<evidence type="ECO:0000313" key="3">
    <source>
        <dbReference type="EMBL" id="KOB66621.1"/>
    </source>
</evidence>
<dbReference type="GO" id="GO:0008270">
    <property type="term" value="F:zinc ion binding"/>
    <property type="evidence" value="ECO:0007669"/>
    <property type="project" value="UniProtKB-KW"/>
</dbReference>
<evidence type="ECO:0000256" key="1">
    <source>
        <dbReference type="PROSITE-ProRule" id="PRU00042"/>
    </source>
</evidence>
<keyword evidence="1" id="KW-0479">Metal-binding</keyword>
<sequence>MHKKKAPQGEYIHITAAAPHHGGVRDCFLGQNGLNMHKKKAHRSSVEYLACASCGSKFRSQDALSRHRVQAVHDTCDTTLR</sequence>
<dbReference type="AlphaFoldDB" id="A0A0L7KU88"/>
<dbReference type="PROSITE" id="PS00028">
    <property type="entry name" value="ZINC_FINGER_C2H2_1"/>
    <property type="match status" value="1"/>
</dbReference>
<dbReference type="InterPro" id="IPR013087">
    <property type="entry name" value="Znf_C2H2_type"/>
</dbReference>
<protein>
    <submittedName>
        <fullName evidence="3">Zinc finger protein</fullName>
    </submittedName>
</protein>
<dbReference type="EMBL" id="JTDY01005793">
    <property type="protein sequence ID" value="KOB66621.1"/>
    <property type="molecule type" value="Genomic_DNA"/>
</dbReference>
<keyword evidence="4" id="KW-1185">Reference proteome</keyword>
<feature type="domain" description="C2H2-type" evidence="2">
    <location>
        <begin position="49"/>
        <end position="73"/>
    </location>
</feature>
<keyword evidence="1" id="KW-0862">Zinc</keyword>
<gene>
    <name evidence="3" type="ORF">OBRU01_19855</name>
</gene>
<name>A0A0L7KU88_OPEBR</name>
<reference evidence="3 4" key="1">
    <citation type="journal article" date="2015" name="Genome Biol. Evol.">
        <title>The genome of winter moth (Operophtera brumata) provides a genomic perspective on sexual dimorphism and phenology.</title>
        <authorList>
            <person name="Derks M.F."/>
            <person name="Smit S."/>
            <person name="Salis L."/>
            <person name="Schijlen E."/>
            <person name="Bossers A."/>
            <person name="Mateman C."/>
            <person name="Pijl A.S."/>
            <person name="de Ridder D."/>
            <person name="Groenen M.A."/>
            <person name="Visser M.E."/>
            <person name="Megens H.J."/>
        </authorList>
    </citation>
    <scope>NUCLEOTIDE SEQUENCE [LARGE SCALE GENOMIC DNA]</scope>
    <source>
        <strain evidence="3">WM2013NL</strain>
        <tissue evidence="3">Head and thorax</tissue>
    </source>
</reference>
<comment type="caution">
    <text evidence="3">The sequence shown here is derived from an EMBL/GenBank/DDBJ whole genome shotgun (WGS) entry which is preliminary data.</text>
</comment>
<evidence type="ECO:0000313" key="4">
    <source>
        <dbReference type="Proteomes" id="UP000037510"/>
    </source>
</evidence>
<dbReference type="Proteomes" id="UP000037510">
    <property type="component" value="Unassembled WGS sequence"/>
</dbReference>
<evidence type="ECO:0000259" key="2">
    <source>
        <dbReference type="PROSITE" id="PS50157"/>
    </source>
</evidence>